<name>A0ABR0HE09_9PEZI</name>
<gene>
    <name evidence="2" type="ORF">QC763_0070370</name>
</gene>
<dbReference type="Proteomes" id="UP001326199">
    <property type="component" value="Unassembled WGS sequence"/>
</dbReference>
<evidence type="ECO:0000256" key="1">
    <source>
        <dbReference type="SAM" id="MobiDB-lite"/>
    </source>
</evidence>
<protein>
    <submittedName>
        <fullName evidence="2">Uncharacterized protein</fullName>
    </submittedName>
</protein>
<feature type="region of interest" description="Disordered" evidence="1">
    <location>
        <begin position="43"/>
        <end position="86"/>
    </location>
</feature>
<keyword evidence="3" id="KW-1185">Reference proteome</keyword>
<proteinExistence type="predicted"/>
<sequence length="123" mass="13242">MLGAPSINVVVPEKGDIMFGMDKIEPAPSPSVARTPAVQAMTAATDDFTGKHSNSECENSSHELHKAGQATAKESESEAPEQEEKKSRPWWIWVLLGILLLAVYGKNRWSTAGATLMSMSGLT</sequence>
<accession>A0ABR0HE09</accession>
<comment type="caution">
    <text evidence="2">The sequence shown here is derived from an EMBL/GenBank/DDBJ whole genome shotgun (WGS) entry which is preliminary data.</text>
</comment>
<dbReference type="RefSeq" id="XP_062766165.1">
    <property type="nucleotide sequence ID" value="XM_062905973.1"/>
</dbReference>
<organism evidence="2 3">
    <name type="scientific">Podospora pseudopauciseta</name>
    <dbReference type="NCBI Taxonomy" id="2093780"/>
    <lineage>
        <taxon>Eukaryota</taxon>
        <taxon>Fungi</taxon>
        <taxon>Dikarya</taxon>
        <taxon>Ascomycota</taxon>
        <taxon>Pezizomycotina</taxon>
        <taxon>Sordariomycetes</taxon>
        <taxon>Sordariomycetidae</taxon>
        <taxon>Sordariales</taxon>
        <taxon>Podosporaceae</taxon>
        <taxon>Podospora</taxon>
    </lineage>
</organism>
<dbReference type="GeneID" id="87926089"/>
<reference evidence="2 3" key="1">
    <citation type="journal article" date="2023" name="bioRxiv">
        <title>High-quality genome assemblies of four members of thePodospora anserinaspecies complex.</title>
        <authorList>
            <person name="Ament-Velasquez S.L."/>
            <person name="Vogan A.A."/>
            <person name="Wallerman O."/>
            <person name="Hartmann F."/>
            <person name="Gautier V."/>
            <person name="Silar P."/>
            <person name="Giraud T."/>
            <person name="Johannesson H."/>
        </authorList>
    </citation>
    <scope>NUCLEOTIDE SEQUENCE [LARGE SCALE GENOMIC DNA]</scope>
    <source>
        <strain evidence="2 3">CBS 411.78</strain>
    </source>
</reference>
<feature type="compositionally biased region" description="Basic and acidic residues" evidence="1">
    <location>
        <begin position="48"/>
        <end position="66"/>
    </location>
</feature>
<evidence type="ECO:0000313" key="2">
    <source>
        <dbReference type="EMBL" id="KAK4666199.1"/>
    </source>
</evidence>
<dbReference type="EMBL" id="JAFFHB010000005">
    <property type="protein sequence ID" value="KAK4666199.1"/>
    <property type="molecule type" value="Genomic_DNA"/>
</dbReference>
<evidence type="ECO:0000313" key="3">
    <source>
        <dbReference type="Proteomes" id="UP001326199"/>
    </source>
</evidence>